<evidence type="ECO:0000313" key="2">
    <source>
        <dbReference type="EMBL" id="KAF7955407.1"/>
    </source>
</evidence>
<feature type="domain" description="Aminoglycoside phosphotransferase" evidence="1">
    <location>
        <begin position="315"/>
        <end position="514"/>
    </location>
</feature>
<reference evidence="2 3" key="1">
    <citation type="journal article" date="2020" name="Genome Biol. Evol.">
        <title>Comparative genomics of Sclerotiniaceae.</title>
        <authorList>
            <person name="Valero Jimenez C.A."/>
            <person name="Steentjes M."/>
            <person name="Scholten O.E."/>
            <person name="Van Kan J.A.L."/>
        </authorList>
    </citation>
    <scope>NUCLEOTIDE SEQUENCE [LARGE SCALE GENOMIC DNA]</scope>
    <source>
        <strain evidence="2 3">MUCL 94</strain>
    </source>
</reference>
<dbReference type="GeneID" id="62144255"/>
<dbReference type="CDD" id="cd05120">
    <property type="entry name" value="APH_ChoK_like"/>
    <property type="match status" value="1"/>
</dbReference>
<evidence type="ECO:0000259" key="1">
    <source>
        <dbReference type="Pfam" id="PF01636"/>
    </source>
</evidence>
<dbReference type="InterPro" id="IPR051678">
    <property type="entry name" value="AGP_Transferase"/>
</dbReference>
<gene>
    <name evidence="2" type="ORF">EAE97_000666</name>
</gene>
<sequence length="518" mass="59728">MECDKARAISIVRSAELAHPGLPLVEAFLGDAIDGEQAARYLSQTYVDDRSNFNFVQFLKDWKDLLRLFHVESSHLRNLSWALKRRVAKRDKCRCCLNGVRCRFWSNWNVFPIIPPTALCMKELGQTNPIAYQRLFDMLGAFTTSFHQDLLKDKTLENQIRNHWVLSKDAAMTLSRGYSILYNNIGGNVPAMYTYSQQVKWKCDLVDHSNSGIESPDPYLLEIQSRLSKALKWAEIDTKINSRPSLRRSQNTSSSSFRASITTTFLVMWSKFPEFIRFKTYRVLRTAGSYLYGSPMRGVQRLPFGMYLKYGPEYDADNHAGEFNALKIVRSRTSIPVPNPIDLLVSLTESFLVMSRIEGVPAGHAIDECSDEEVHQMAQDLRSYIAELHTIEQNKDSKYAITSATGGPCLDYRIDSEPVGPFPTEKEFSESLQLGILPGLMHRTDHKIFFTHADLNMRNILVKDGKISGIVDWENSGWYPEYWEYTKCRFSMIDETFEDKYEEELAIDRQYWDYQSAW</sequence>
<dbReference type="RefSeq" id="XP_038738537.1">
    <property type="nucleotide sequence ID" value="XM_038871176.1"/>
</dbReference>
<comment type="caution">
    <text evidence="2">The sequence shown here is derived from an EMBL/GenBank/DDBJ whole genome shotgun (WGS) entry which is preliminary data.</text>
</comment>
<dbReference type="Pfam" id="PF01636">
    <property type="entry name" value="APH"/>
    <property type="match status" value="1"/>
</dbReference>
<accession>A0A9P5M6Q8</accession>
<protein>
    <recommendedName>
        <fullName evidence="1">Aminoglycoside phosphotransferase domain-containing protein</fullName>
    </recommendedName>
</protein>
<dbReference type="Gene3D" id="3.90.1200.10">
    <property type="match status" value="1"/>
</dbReference>
<dbReference type="InterPro" id="IPR011009">
    <property type="entry name" value="Kinase-like_dom_sf"/>
</dbReference>
<dbReference type="AlphaFoldDB" id="A0A9P5M6Q8"/>
<dbReference type="PANTHER" id="PTHR21310">
    <property type="entry name" value="AMINOGLYCOSIDE PHOSPHOTRANSFERASE-RELATED-RELATED"/>
    <property type="match status" value="1"/>
</dbReference>
<dbReference type="EMBL" id="RCSW01000001">
    <property type="protein sequence ID" value="KAF7955407.1"/>
    <property type="molecule type" value="Genomic_DNA"/>
</dbReference>
<keyword evidence="3" id="KW-1185">Reference proteome</keyword>
<organism evidence="2 3">
    <name type="scientific">Botrytis byssoidea</name>
    <dbReference type="NCBI Taxonomy" id="139641"/>
    <lineage>
        <taxon>Eukaryota</taxon>
        <taxon>Fungi</taxon>
        <taxon>Dikarya</taxon>
        <taxon>Ascomycota</taxon>
        <taxon>Pezizomycotina</taxon>
        <taxon>Leotiomycetes</taxon>
        <taxon>Helotiales</taxon>
        <taxon>Sclerotiniaceae</taxon>
        <taxon>Botrytis</taxon>
    </lineage>
</organism>
<proteinExistence type="predicted"/>
<dbReference type="PANTHER" id="PTHR21310:SF58">
    <property type="entry name" value="AMINOGLYCOSIDE PHOSPHOTRANSFERASE DOMAIN-CONTAINING PROTEIN"/>
    <property type="match status" value="1"/>
</dbReference>
<evidence type="ECO:0000313" key="3">
    <source>
        <dbReference type="Proteomes" id="UP000710849"/>
    </source>
</evidence>
<dbReference type="InterPro" id="IPR002575">
    <property type="entry name" value="Aminoglycoside_PTrfase"/>
</dbReference>
<dbReference type="Proteomes" id="UP000710849">
    <property type="component" value="Unassembled WGS sequence"/>
</dbReference>
<dbReference type="SUPFAM" id="SSF56112">
    <property type="entry name" value="Protein kinase-like (PK-like)"/>
    <property type="match status" value="1"/>
</dbReference>
<name>A0A9P5M6Q8_9HELO</name>